<dbReference type="GO" id="GO:0004803">
    <property type="term" value="F:transposase activity"/>
    <property type="evidence" value="ECO:0007669"/>
    <property type="project" value="InterPro"/>
</dbReference>
<evidence type="ECO:0000313" key="6">
    <source>
        <dbReference type="Proteomes" id="UP000287352"/>
    </source>
</evidence>
<comment type="caution">
    <text evidence="4">The sequence shown here is derived from an EMBL/GenBank/DDBJ whole genome shotgun (WGS) entry which is preliminary data.</text>
</comment>
<evidence type="ECO:0000313" key="4">
    <source>
        <dbReference type="EMBL" id="GCE14754.1"/>
    </source>
</evidence>
<dbReference type="Pfam" id="PF01609">
    <property type="entry name" value="DDE_Tnp_1"/>
    <property type="match status" value="1"/>
</dbReference>
<dbReference type="GO" id="GO:0003677">
    <property type="term" value="F:DNA binding"/>
    <property type="evidence" value="ECO:0007669"/>
    <property type="project" value="InterPro"/>
</dbReference>
<organism evidence="4 6">
    <name type="scientific">Tengunoibacter tsumagoiensis</name>
    <dbReference type="NCBI Taxonomy" id="2014871"/>
    <lineage>
        <taxon>Bacteria</taxon>
        <taxon>Bacillati</taxon>
        <taxon>Chloroflexota</taxon>
        <taxon>Ktedonobacteria</taxon>
        <taxon>Ktedonobacterales</taxon>
        <taxon>Dictyobacteraceae</taxon>
        <taxon>Tengunoibacter</taxon>
    </lineage>
</organism>
<evidence type="ECO:0000313" key="3">
    <source>
        <dbReference type="EMBL" id="GCE13899.1"/>
    </source>
</evidence>
<evidence type="ECO:0000259" key="1">
    <source>
        <dbReference type="Pfam" id="PF01609"/>
    </source>
</evidence>
<dbReference type="EMBL" id="BIFR01000001">
    <property type="protein sequence ID" value="GCE13899.1"/>
    <property type="molecule type" value="Genomic_DNA"/>
</dbReference>
<sequence>MREKKIWGRKRHLLVDTQGFVLAVKVHTAGLTDRKSAPLLLAGQKEYFPRVSYLFADRGYTGPLLDWIKEHLGWEPEIVPHEHNDSQSDWVLVNGEPVKIAKPKGGFQVQRKRWVVERTFAWLTRFRRLARDYEGLPSSSEALIQIAAIRLFLTRLAPF</sequence>
<dbReference type="PANTHER" id="PTHR30007">
    <property type="entry name" value="PHP DOMAIN PROTEIN"/>
    <property type="match status" value="1"/>
</dbReference>
<protein>
    <recommendedName>
        <fullName evidence="1">Transposase IS4-like domain-containing protein</fullName>
    </recommendedName>
</protein>
<dbReference type="EMBL" id="BIFR01000002">
    <property type="protein sequence ID" value="GCE14754.1"/>
    <property type="molecule type" value="Genomic_DNA"/>
</dbReference>
<feature type="domain" description="Transposase IS4-like" evidence="1">
    <location>
        <begin position="4"/>
        <end position="150"/>
    </location>
</feature>
<proteinExistence type="predicted"/>
<reference evidence="6" key="1">
    <citation type="submission" date="2018-12" db="EMBL/GenBank/DDBJ databases">
        <title>Tengunoibacter tsumagoiensis gen. nov., sp. nov., Dictyobacter kobayashii sp. nov., D. alpinus sp. nov., and D. joshuensis sp. nov. and description of Dictyobacteraceae fam. nov. within the order Ktedonobacterales isolated from Tengu-no-mugimeshi.</title>
        <authorList>
            <person name="Wang C.M."/>
            <person name="Zheng Y."/>
            <person name="Sakai Y."/>
            <person name="Toyoda A."/>
            <person name="Minakuchi Y."/>
            <person name="Abe K."/>
            <person name="Yokota A."/>
            <person name="Yabe S."/>
        </authorList>
    </citation>
    <scope>NUCLEOTIDE SEQUENCE [LARGE SCALE GENOMIC DNA]</scope>
    <source>
        <strain evidence="6">Uno3</strain>
    </source>
</reference>
<evidence type="ECO:0000313" key="2">
    <source>
        <dbReference type="EMBL" id="GCE13122.1"/>
    </source>
</evidence>
<dbReference type="EMBL" id="BIFR01000001">
    <property type="protein sequence ID" value="GCE13122.1"/>
    <property type="molecule type" value="Genomic_DNA"/>
</dbReference>
<dbReference type="AlphaFoldDB" id="A0A402A6J1"/>
<dbReference type="InterPro" id="IPR002559">
    <property type="entry name" value="Transposase_11"/>
</dbReference>
<evidence type="ECO:0000313" key="5">
    <source>
        <dbReference type="EMBL" id="GCE14865.1"/>
    </source>
</evidence>
<name>A0A402A6J1_9CHLR</name>
<gene>
    <name evidence="2" type="ORF">KTT_29810</name>
    <name evidence="3" type="ORF">KTT_37580</name>
    <name evidence="4" type="ORF">KTT_46130</name>
    <name evidence="5" type="ORF">KTT_47240</name>
</gene>
<reference evidence="4" key="2">
    <citation type="journal article" date="2019" name="Int. J. Syst. Evol. Microbiol.">
        <title>Tengunoibacter tsumagoiensis gen. nov., sp. nov., Dictyobacter kobayashii sp. nov., Dictyobacter alpinus sp. nov., and description of Dictyobacteraceae fam. nov. within the order Ktedonobacterales isolated from Tengu-no-mugimeshi, a soil-like granular mass of micro-organisms, and emended descriptions of the genera Ktedonobacter and Dictyobacter.</title>
        <authorList>
            <person name="Wang C."/>
            <person name="Zheng Y."/>
            <person name="Sakai Y."/>
            <person name="Toyoda A."/>
            <person name="Minakuchi Y."/>
            <person name="Abe K."/>
            <person name="Yokota A."/>
            <person name="Yabe S."/>
        </authorList>
    </citation>
    <scope>NUCLEOTIDE SEQUENCE</scope>
    <source>
        <strain evidence="4">Uno3</strain>
    </source>
</reference>
<accession>A0A402A6J1</accession>
<keyword evidence="6" id="KW-1185">Reference proteome</keyword>
<dbReference type="Proteomes" id="UP000287352">
    <property type="component" value="Unassembled WGS sequence"/>
</dbReference>
<dbReference type="GO" id="GO:0006313">
    <property type="term" value="P:DNA transposition"/>
    <property type="evidence" value="ECO:0007669"/>
    <property type="project" value="InterPro"/>
</dbReference>
<dbReference type="EMBL" id="BIFR01000002">
    <property type="protein sequence ID" value="GCE14865.1"/>
    <property type="molecule type" value="Genomic_DNA"/>
</dbReference>
<dbReference type="PANTHER" id="PTHR30007:SF0">
    <property type="entry name" value="TRANSPOSASE"/>
    <property type="match status" value="1"/>
</dbReference>